<dbReference type="InterPro" id="IPR000184">
    <property type="entry name" value="Bac_surfAg_D15"/>
</dbReference>
<dbReference type="Pfam" id="PF01103">
    <property type="entry name" value="Omp85"/>
    <property type="match status" value="1"/>
</dbReference>
<reference evidence="11 12" key="1">
    <citation type="submission" date="2024-05" db="EMBL/GenBank/DDBJ databases">
        <title>Neorhizobium sp. Rsf11, a plant growth promoting and heavy metal resistant PAH-degrader.</title>
        <authorList>
            <person name="Golubev S.N."/>
            <person name="Muratova A.Y."/>
            <person name="Markelova M.I."/>
        </authorList>
    </citation>
    <scope>NUCLEOTIDE SEQUENCE [LARGE SCALE GENOMIC DNA]</scope>
    <source>
        <strain evidence="11 12">Rsf11</strain>
    </source>
</reference>
<feature type="domain" description="POTRA" evidence="10">
    <location>
        <begin position="360"/>
        <end position="433"/>
    </location>
</feature>
<evidence type="ECO:0000259" key="10">
    <source>
        <dbReference type="PROSITE" id="PS51779"/>
    </source>
</evidence>
<keyword evidence="4 8" id="KW-0732">Signal</keyword>
<dbReference type="Gene3D" id="3.10.20.310">
    <property type="entry name" value="membrane protein fhac"/>
    <property type="match status" value="5"/>
</dbReference>
<accession>A0ABV0M7G8</accession>
<feature type="domain" description="POTRA" evidence="10">
    <location>
        <begin position="187"/>
        <end position="275"/>
    </location>
</feature>
<evidence type="ECO:0000256" key="3">
    <source>
        <dbReference type="ARBA" id="ARBA00022692"/>
    </source>
</evidence>
<keyword evidence="12" id="KW-1185">Reference proteome</keyword>
<evidence type="ECO:0000256" key="6">
    <source>
        <dbReference type="ARBA" id="ARBA00023136"/>
    </source>
</evidence>
<dbReference type="PANTHER" id="PTHR12815:SF23">
    <property type="entry name" value="OUTER MEMBRANE PROTEIN ASSEMBLY FACTOR BAMA"/>
    <property type="match status" value="1"/>
</dbReference>
<feature type="domain" description="POTRA" evidence="10">
    <location>
        <begin position="107"/>
        <end position="184"/>
    </location>
</feature>
<comment type="function">
    <text evidence="8">Part of the outer membrane protein assembly complex, which is involved in assembly and insertion of beta-barrel proteins into the outer membrane.</text>
</comment>
<dbReference type="PANTHER" id="PTHR12815">
    <property type="entry name" value="SORTING AND ASSEMBLY MACHINERY SAMM50 PROTEIN FAMILY MEMBER"/>
    <property type="match status" value="1"/>
</dbReference>
<comment type="subcellular location">
    <subcellularLocation>
        <location evidence="8">Cell outer membrane</location>
    </subcellularLocation>
    <subcellularLocation>
        <location evidence="1">Membrane</location>
    </subcellularLocation>
</comment>
<dbReference type="HAMAP" id="MF_01430">
    <property type="entry name" value="OM_assembly_BamA"/>
    <property type="match status" value="1"/>
</dbReference>
<dbReference type="Gene3D" id="2.40.160.50">
    <property type="entry name" value="membrane protein fhac: a member of the omp85/tpsb transporter family"/>
    <property type="match status" value="1"/>
</dbReference>
<feature type="domain" description="POTRA" evidence="10">
    <location>
        <begin position="39"/>
        <end position="106"/>
    </location>
</feature>
<comment type="caution">
    <text evidence="11">The sequence shown here is derived from an EMBL/GenBank/DDBJ whole genome shotgun (WGS) entry which is preliminary data.</text>
</comment>
<dbReference type="InterPro" id="IPR034746">
    <property type="entry name" value="POTRA"/>
</dbReference>
<feature type="signal peptide" evidence="8">
    <location>
        <begin position="1"/>
        <end position="22"/>
    </location>
</feature>
<evidence type="ECO:0000313" key="11">
    <source>
        <dbReference type="EMBL" id="MEQ1407833.1"/>
    </source>
</evidence>
<dbReference type="InterPro" id="IPR023707">
    <property type="entry name" value="OM_assembly_BamA"/>
</dbReference>
<evidence type="ECO:0000256" key="7">
    <source>
        <dbReference type="ARBA" id="ARBA00023237"/>
    </source>
</evidence>
<comment type="subunit">
    <text evidence="8">Part of the Bam complex.</text>
</comment>
<evidence type="ECO:0000313" key="12">
    <source>
        <dbReference type="Proteomes" id="UP001496627"/>
    </source>
</evidence>
<evidence type="ECO:0000256" key="5">
    <source>
        <dbReference type="ARBA" id="ARBA00022737"/>
    </source>
</evidence>
<keyword evidence="2 8" id="KW-1134">Transmembrane beta strand</keyword>
<evidence type="ECO:0000256" key="2">
    <source>
        <dbReference type="ARBA" id="ARBA00022452"/>
    </source>
</evidence>
<keyword evidence="6 8" id="KW-0472">Membrane</keyword>
<gene>
    <name evidence="8 11" type="primary">bamA</name>
    <name evidence="11" type="ORF">ABK249_23200</name>
</gene>
<dbReference type="InterPro" id="IPR039910">
    <property type="entry name" value="D15-like"/>
</dbReference>
<comment type="similarity">
    <text evidence="8">Belongs to the BamA family.</text>
</comment>
<proteinExistence type="inferred from homology"/>
<keyword evidence="7 8" id="KW-0998">Cell outer membrane</keyword>
<dbReference type="PROSITE" id="PS51779">
    <property type="entry name" value="POTRA"/>
    <property type="match status" value="4"/>
</dbReference>
<keyword evidence="5 8" id="KW-0677">Repeat</keyword>
<organism evidence="11 12">
    <name type="scientific">Neorhizobium phenanthreniclasticum</name>
    <dbReference type="NCBI Taxonomy" id="3157917"/>
    <lineage>
        <taxon>Bacteria</taxon>
        <taxon>Pseudomonadati</taxon>
        <taxon>Pseudomonadota</taxon>
        <taxon>Alphaproteobacteria</taxon>
        <taxon>Hyphomicrobiales</taxon>
        <taxon>Rhizobiaceae</taxon>
        <taxon>Rhizobium/Agrobacterium group</taxon>
        <taxon>Neorhizobium</taxon>
    </lineage>
</organism>
<evidence type="ECO:0000256" key="8">
    <source>
        <dbReference type="HAMAP-Rule" id="MF_01430"/>
    </source>
</evidence>
<dbReference type="PIRSF" id="PIRSF006076">
    <property type="entry name" value="OM_assembly_OMP85"/>
    <property type="match status" value="1"/>
</dbReference>
<feature type="chain" id="PRO_5044903070" description="Outer membrane protein assembly factor BamA" evidence="8">
    <location>
        <begin position="23"/>
        <end position="787"/>
    </location>
</feature>
<dbReference type="Pfam" id="PF07244">
    <property type="entry name" value="POTRA"/>
    <property type="match status" value="5"/>
</dbReference>
<dbReference type="InterPro" id="IPR010827">
    <property type="entry name" value="BamA/TamA_POTRA"/>
</dbReference>
<name>A0ABV0M7G8_9HYPH</name>
<protein>
    <recommendedName>
        <fullName evidence="8 9">Outer membrane protein assembly factor BamA</fullName>
    </recommendedName>
</protein>
<dbReference type="EMBL" id="JBEAAL010000020">
    <property type="protein sequence ID" value="MEQ1407833.1"/>
    <property type="molecule type" value="Genomic_DNA"/>
</dbReference>
<sequence precursor="true">MKAGSKFLNAVSAVALSASVVASGAGVLVLASAPSAEAAVIRSVQVRGAQRAGEEAVRSNLTIRPGVSFSNNDIDESVRRLYSTGYFSDVRISVSGSTLVVTVSENQLINQVVFNGNRKIKDDKLQTVVQTQPLGPYSETMINADIERIREAYRAIGRDDVEVTTQTAPVGEGRVNLAFVVNEGDRTKIADINFVGNQAYGDGRLKSVIITKESGPLSFLTRKDIYSEDKLRADEDALRQFYYNHGYPDFRVISSSAELDESTNKYNITFTVEEGQRYQYGNIGVESTVEGVSGEDLQGLVETRQGGTYDAREIQKTMEGISRRVAAAGYPFARVTPRGDRNMENHTIGVSYLVDQGERAYVERIEVRGNTRTRDYVIRREFDFSEGDAFNQEMISRAKRRLEALGYFTKVNISTTQGSASDRVVVVVDVEDQPTGSFGIGAGYSAGGDGFILEASVEEKNFLGRGQFIRVAVGGGLDDARTYNISFTEPYFLGYRLAAGFDLFKSSTSSNDYYDYEEQGVTLRVTAPITEDLATTFRYTYKEIKYDNDGAFGADGLPFTADDNVSYPYAAMIDEGTFVQSSISQTLTYNTLDSQTLPREGIYATITHEYAGLGGDSDFYKISGRARYFQTLSTEADLIGSIAVGAGHVVSTGDDLHVFDQFTIGGRQIRGFENDGIGPRTVDHGNPLGGTTYFTASAEMSMPMPAFPEDFGLRAAVFADAGTLYGNDVNLGTSTAQGTDMSWRASVGVGVMWASPFGNIRFDYAKPVVKEDFDETQEFRFSMANQF</sequence>
<dbReference type="RefSeq" id="WP_348864190.1">
    <property type="nucleotide sequence ID" value="NZ_JBEAAL010000020.1"/>
</dbReference>
<evidence type="ECO:0000256" key="9">
    <source>
        <dbReference type="NCBIfam" id="TIGR03303"/>
    </source>
</evidence>
<keyword evidence="3 8" id="KW-0812">Transmembrane</keyword>
<dbReference type="Proteomes" id="UP001496627">
    <property type="component" value="Unassembled WGS sequence"/>
</dbReference>
<evidence type="ECO:0000256" key="1">
    <source>
        <dbReference type="ARBA" id="ARBA00004370"/>
    </source>
</evidence>
<dbReference type="NCBIfam" id="TIGR03303">
    <property type="entry name" value="OM_YaeT"/>
    <property type="match status" value="1"/>
</dbReference>
<evidence type="ECO:0000256" key="4">
    <source>
        <dbReference type="ARBA" id="ARBA00022729"/>
    </source>
</evidence>